<sequence>MTCRYASQSTKKDYERIKRKNTGVALAKNPPIIKLERAIHVNTCRSYCGNITIDYPFALQYGCGHPGFRDLLFCMNDVLMFHISSGSYRVLEIDYAYQALTLHDPRKERVIHS</sequence>
<evidence type="ECO:0000256" key="2">
    <source>
        <dbReference type="ARBA" id="ARBA00022729"/>
    </source>
</evidence>
<evidence type="ECO:0000313" key="4">
    <source>
        <dbReference type="EMBL" id="KAK7849158.1"/>
    </source>
</evidence>
<comment type="subcellular location">
    <subcellularLocation>
        <location evidence="1">Membrane</location>
        <topology evidence="1">Single-pass membrane protein</topology>
    </subcellularLocation>
</comment>
<dbReference type="EMBL" id="PKMF04000117">
    <property type="protein sequence ID" value="KAK7849158.1"/>
    <property type="molecule type" value="Genomic_DNA"/>
</dbReference>
<reference evidence="4 5" key="1">
    <citation type="journal article" date="2018" name="Sci. Data">
        <title>The draft genome sequence of cork oak.</title>
        <authorList>
            <person name="Ramos A.M."/>
            <person name="Usie A."/>
            <person name="Barbosa P."/>
            <person name="Barros P.M."/>
            <person name="Capote T."/>
            <person name="Chaves I."/>
            <person name="Simoes F."/>
            <person name="Abreu I."/>
            <person name="Carrasquinho I."/>
            <person name="Faro C."/>
            <person name="Guimaraes J.B."/>
            <person name="Mendonca D."/>
            <person name="Nobrega F."/>
            <person name="Rodrigues L."/>
            <person name="Saibo N.J.M."/>
            <person name="Varela M.C."/>
            <person name="Egas C."/>
            <person name="Matos J."/>
            <person name="Miguel C.M."/>
            <person name="Oliveira M.M."/>
            <person name="Ricardo C.P."/>
            <person name="Goncalves S."/>
        </authorList>
    </citation>
    <scope>NUCLEOTIDE SEQUENCE [LARGE SCALE GENOMIC DNA]</scope>
    <source>
        <strain evidence="5">cv. HL8</strain>
    </source>
</reference>
<gene>
    <name evidence="4" type="ORF">CFP56_003377</name>
</gene>
<keyword evidence="5" id="KW-1185">Reference proteome</keyword>
<evidence type="ECO:0000313" key="5">
    <source>
        <dbReference type="Proteomes" id="UP000237347"/>
    </source>
</evidence>
<dbReference type="Proteomes" id="UP000237347">
    <property type="component" value="Unassembled WGS sequence"/>
</dbReference>
<dbReference type="InterPro" id="IPR025287">
    <property type="entry name" value="WAK_GUB"/>
</dbReference>
<feature type="domain" description="Wall-associated receptor kinase galacturonan-binding" evidence="3">
    <location>
        <begin position="44"/>
        <end position="104"/>
    </location>
</feature>
<dbReference type="AlphaFoldDB" id="A0AAW0LE19"/>
<evidence type="ECO:0000259" key="3">
    <source>
        <dbReference type="Pfam" id="PF13947"/>
    </source>
</evidence>
<accession>A0AAW0LE19</accession>
<dbReference type="PANTHER" id="PTHR33355:SF3">
    <property type="entry name" value="WALL-ASSOCIATED RECEPTOR KINASE GALACTURONAN-BINDING PROTEIN"/>
    <property type="match status" value="1"/>
</dbReference>
<protein>
    <recommendedName>
        <fullName evidence="3">Wall-associated receptor kinase galacturonan-binding domain-containing protein</fullName>
    </recommendedName>
</protein>
<keyword evidence="2" id="KW-0732">Signal</keyword>
<dbReference type="GO" id="GO:0016020">
    <property type="term" value="C:membrane"/>
    <property type="evidence" value="ECO:0007669"/>
    <property type="project" value="UniProtKB-SubCell"/>
</dbReference>
<dbReference type="GO" id="GO:0030247">
    <property type="term" value="F:polysaccharide binding"/>
    <property type="evidence" value="ECO:0007669"/>
    <property type="project" value="InterPro"/>
</dbReference>
<comment type="caution">
    <text evidence="4">The sequence shown here is derived from an EMBL/GenBank/DDBJ whole genome shotgun (WGS) entry which is preliminary data.</text>
</comment>
<dbReference type="Pfam" id="PF13947">
    <property type="entry name" value="GUB_WAK_bind"/>
    <property type="match status" value="1"/>
</dbReference>
<evidence type="ECO:0000256" key="1">
    <source>
        <dbReference type="ARBA" id="ARBA00004167"/>
    </source>
</evidence>
<proteinExistence type="predicted"/>
<organism evidence="4 5">
    <name type="scientific">Quercus suber</name>
    <name type="common">Cork oak</name>
    <dbReference type="NCBI Taxonomy" id="58331"/>
    <lineage>
        <taxon>Eukaryota</taxon>
        <taxon>Viridiplantae</taxon>
        <taxon>Streptophyta</taxon>
        <taxon>Embryophyta</taxon>
        <taxon>Tracheophyta</taxon>
        <taxon>Spermatophyta</taxon>
        <taxon>Magnoliopsida</taxon>
        <taxon>eudicotyledons</taxon>
        <taxon>Gunneridae</taxon>
        <taxon>Pentapetalae</taxon>
        <taxon>rosids</taxon>
        <taxon>fabids</taxon>
        <taxon>Fagales</taxon>
        <taxon>Fagaceae</taxon>
        <taxon>Quercus</taxon>
    </lineage>
</organism>
<name>A0AAW0LE19_QUESU</name>
<dbReference type="PANTHER" id="PTHR33355">
    <property type="entry name" value="WALL-ASSOCIATED RECEPTOR KINASE CARBOXY-TERMINAL PROTEIN-RELATED"/>
    <property type="match status" value="1"/>
</dbReference>